<organism evidence="2 4">
    <name type="scientific">Kluyvera intermedia</name>
    <name type="common">Enterobacter intermedius</name>
    <dbReference type="NCBI Taxonomy" id="61648"/>
    <lineage>
        <taxon>Bacteria</taxon>
        <taxon>Pseudomonadati</taxon>
        <taxon>Pseudomonadota</taxon>
        <taxon>Gammaproteobacteria</taxon>
        <taxon>Enterobacterales</taxon>
        <taxon>Enterobacteriaceae</taxon>
        <taxon>Kluyvera</taxon>
    </lineage>
</organism>
<dbReference type="PANTHER" id="PTHR43752">
    <property type="entry name" value="BNR/ASP-BOX REPEAT FAMILY PROTEIN"/>
    <property type="match status" value="1"/>
</dbReference>
<dbReference type="InterPro" id="IPR036278">
    <property type="entry name" value="Sialidase_sf"/>
</dbReference>
<reference evidence="2" key="2">
    <citation type="submission" date="2020-10" db="EMBL/GenBank/DDBJ databases">
        <authorList>
            <consortium name="NCBI Pathogen Detection Project"/>
        </authorList>
    </citation>
    <scope>NUCLEOTIDE SEQUENCE</scope>
    <source>
        <strain evidence="2">CAVp300</strain>
    </source>
</reference>
<dbReference type="CDD" id="cd15482">
    <property type="entry name" value="Sialidase_non-viral"/>
    <property type="match status" value="1"/>
</dbReference>
<dbReference type="AlphaFoldDB" id="A0A9P3TAY2"/>
<dbReference type="EMBL" id="DACSUM010000146">
    <property type="protein sequence ID" value="HAT3585317.1"/>
    <property type="molecule type" value="Genomic_DNA"/>
</dbReference>
<evidence type="ECO:0000313" key="2">
    <source>
        <dbReference type="EMBL" id="HAT3583276.1"/>
    </source>
</evidence>
<evidence type="ECO:0000313" key="4">
    <source>
        <dbReference type="Proteomes" id="UP000867740"/>
    </source>
</evidence>
<proteinExistence type="predicted"/>
<evidence type="ECO:0000259" key="1">
    <source>
        <dbReference type="Pfam" id="PF13088"/>
    </source>
</evidence>
<protein>
    <recommendedName>
        <fullName evidence="1">Sialidase domain-containing protein</fullName>
    </recommendedName>
</protein>
<feature type="domain" description="Sialidase" evidence="1">
    <location>
        <begin position="33"/>
        <end position="329"/>
    </location>
</feature>
<dbReference type="EMBL" id="DACSUM010000032">
    <property type="protein sequence ID" value="HAT3583276.1"/>
    <property type="molecule type" value="Genomic_DNA"/>
</dbReference>
<dbReference type="PANTHER" id="PTHR43752:SF2">
    <property type="entry name" value="BNR_ASP-BOX REPEAT FAMILY PROTEIN"/>
    <property type="match status" value="1"/>
</dbReference>
<comment type="caution">
    <text evidence="2">The sequence shown here is derived from an EMBL/GenBank/DDBJ whole genome shotgun (WGS) entry which is preliminary data.</text>
</comment>
<dbReference type="Proteomes" id="UP000867740">
    <property type="component" value="Unassembled WGS sequence"/>
</dbReference>
<dbReference type="SUPFAM" id="SSF50939">
    <property type="entry name" value="Sialidases"/>
    <property type="match status" value="1"/>
</dbReference>
<dbReference type="Gene3D" id="2.120.10.10">
    <property type="match status" value="1"/>
</dbReference>
<accession>A0A9P3TAY2</accession>
<name>A0A9P3TAY2_KLUIN</name>
<reference evidence="2" key="1">
    <citation type="journal article" date="2018" name="Genome Biol.">
        <title>SKESA: strategic k-mer extension for scrupulous assemblies.</title>
        <authorList>
            <person name="Souvorov A."/>
            <person name="Agarwala R."/>
            <person name="Lipman D.J."/>
        </authorList>
    </citation>
    <scope>NUCLEOTIDE SEQUENCE</scope>
    <source>
        <strain evidence="2">CAVp300</strain>
    </source>
</reference>
<evidence type="ECO:0000313" key="3">
    <source>
        <dbReference type="EMBL" id="HAT3585317.1"/>
    </source>
</evidence>
<dbReference type="Pfam" id="PF13088">
    <property type="entry name" value="BNR_2"/>
    <property type="match status" value="1"/>
</dbReference>
<dbReference type="RefSeq" id="WP_047371678.1">
    <property type="nucleotide sequence ID" value="NZ_CABMNU010000005.1"/>
</dbReference>
<dbReference type="InterPro" id="IPR011040">
    <property type="entry name" value="Sialidase"/>
</dbReference>
<sequence length="347" mass="38741">MSLALISQQRLIPEYGVDFRQCHASTLVVLPEGDLLVAWFAGQKEGSGDTAIWLARREKGRWHSPQRTVACDGLAHWNPVLFNAPDGLWLFYKVGSGVHVWKTRYVKSTDGGVSWSEPAELVNGDALPRGPVKNKILLAADGTWIAPGSIEDDRHWDAFVDRSDDNGKSWHFSPVPLEHYDSASARHSHLWQGLKDEALWENDLSRVLRWDGVIQPSLWESSPGHIHMLMRSTRGWLYRSDSVDNGKTWCAAYATALPNNNSGIDLVMADGNKLVLVCNPVSGNWGQRFPLSLSVSGDNGESWSSSLDLESEEGEFSYPAIVSEGNTLHLTYTWNRQNIIYCELQLA</sequence>
<gene>
    <name evidence="2" type="ORF">I8531_003610</name>
    <name evidence="3" type="ORF">I8531_005751</name>
</gene>